<dbReference type="Proteomes" id="UP000230750">
    <property type="component" value="Unassembled WGS sequence"/>
</dbReference>
<dbReference type="InterPro" id="IPR027417">
    <property type="entry name" value="P-loop_NTPase"/>
</dbReference>
<dbReference type="AlphaFoldDB" id="A0A2G8K2Q3"/>
<accession>A0A2G8K2Q3</accession>
<keyword evidence="2" id="KW-0812">Transmembrane</keyword>
<keyword evidence="2" id="KW-0472">Membrane</keyword>
<dbReference type="InterPro" id="IPR007111">
    <property type="entry name" value="NACHT_NTPase"/>
</dbReference>
<evidence type="ECO:0000256" key="1">
    <source>
        <dbReference type="SAM" id="MobiDB-lite"/>
    </source>
</evidence>
<reference evidence="4 5" key="1">
    <citation type="journal article" date="2017" name="PLoS Biol.">
        <title>The sea cucumber genome provides insights into morphological evolution and visceral regeneration.</title>
        <authorList>
            <person name="Zhang X."/>
            <person name="Sun L."/>
            <person name="Yuan J."/>
            <person name="Sun Y."/>
            <person name="Gao Y."/>
            <person name="Zhang L."/>
            <person name="Li S."/>
            <person name="Dai H."/>
            <person name="Hamel J.F."/>
            <person name="Liu C."/>
            <person name="Yu Y."/>
            <person name="Liu S."/>
            <person name="Lin W."/>
            <person name="Guo K."/>
            <person name="Jin S."/>
            <person name="Xu P."/>
            <person name="Storey K.B."/>
            <person name="Huan P."/>
            <person name="Zhang T."/>
            <person name="Zhou Y."/>
            <person name="Zhang J."/>
            <person name="Lin C."/>
            <person name="Li X."/>
            <person name="Xing L."/>
            <person name="Huo D."/>
            <person name="Sun M."/>
            <person name="Wang L."/>
            <person name="Mercier A."/>
            <person name="Li F."/>
            <person name="Yang H."/>
            <person name="Xiang J."/>
        </authorList>
    </citation>
    <scope>NUCLEOTIDE SEQUENCE [LARGE SCALE GENOMIC DNA]</scope>
    <source>
        <strain evidence="4">Shaxun</strain>
        <tissue evidence="4">Muscle</tissue>
    </source>
</reference>
<feature type="transmembrane region" description="Helical" evidence="2">
    <location>
        <begin position="136"/>
        <end position="156"/>
    </location>
</feature>
<evidence type="ECO:0000256" key="2">
    <source>
        <dbReference type="SAM" id="Phobius"/>
    </source>
</evidence>
<evidence type="ECO:0000313" key="4">
    <source>
        <dbReference type="EMBL" id="PIK42288.1"/>
    </source>
</evidence>
<keyword evidence="5" id="KW-1185">Reference proteome</keyword>
<protein>
    <recommendedName>
        <fullName evidence="3">NACHT domain-containing protein</fullName>
    </recommendedName>
</protein>
<feature type="non-terminal residue" evidence="4">
    <location>
        <position position="807"/>
    </location>
</feature>
<feature type="compositionally biased region" description="Polar residues" evidence="1">
    <location>
        <begin position="794"/>
        <end position="807"/>
    </location>
</feature>
<name>A0A2G8K2Q3_STIJA</name>
<dbReference type="PROSITE" id="PS50837">
    <property type="entry name" value="NACHT"/>
    <property type="match status" value="1"/>
</dbReference>
<dbReference type="PANTHER" id="PTHR46312:SF2">
    <property type="entry name" value="NUCLEOTIDE-BINDING OLIGOMERIZATION DOMAIN-CONTAINING PROTEIN 2-LIKE"/>
    <property type="match status" value="1"/>
</dbReference>
<dbReference type="SUPFAM" id="SSF52540">
    <property type="entry name" value="P-loop containing nucleoside triphosphate hydrolases"/>
    <property type="match status" value="1"/>
</dbReference>
<dbReference type="PANTHER" id="PTHR46312">
    <property type="entry name" value="NACHT DOMAIN-CONTAINING PROTEIN"/>
    <property type="match status" value="1"/>
</dbReference>
<comment type="caution">
    <text evidence="4">The sequence shown here is derived from an EMBL/GenBank/DDBJ whole genome shotgun (WGS) entry which is preliminary data.</text>
</comment>
<feature type="domain" description="NACHT" evidence="3">
    <location>
        <begin position="253"/>
        <end position="376"/>
    </location>
</feature>
<gene>
    <name evidence="4" type="ORF">BSL78_20849</name>
</gene>
<dbReference type="OrthoDB" id="120976at2759"/>
<dbReference type="Gene3D" id="3.40.50.300">
    <property type="entry name" value="P-loop containing nucleotide triphosphate hydrolases"/>
    <property type="match status" value="1"/>
</dbReference>
<evidence type="ECO:0000313" key="5">
    <source>
        <dbReference type="Proteomes" id="UP000230750"/>
    </source>
</evidence>
<dbReference type="Pfam" id="PF05729">
    <property type="entry name" value="NACHT"/>
    <property type="match status" value="1"/>
</dbReference>
<proteinExistence type="predicted"/>
<dbReference type="STRING" id="307972.A0A2G8K2Q3"/>
<feature type="region of interest" description="Disordered" evidence="1">
    <location>
        <begin position="786"/>
        <end position="807"/>
    </location>
</feature>
<organism evidence="4 5">
    <name type="scientific">Stichopus japonicus</name>
    <name type="common">Sea cucumber</name>
    <dbReference type="NCBI Taxonomy" id="307972"/>
    <lineage>
        <taxon>Eukaryota</taxon>
        <taxon>Metazoa</taxon>
        <taxon>Echinodermata</taxon>
        <taxon>Eleutherozoa</taxon>
        <taxon>Echinozoa</taxon>
        <taxon>Holothuroidea</taxon>
        <taxon>Aspidochirotacea</taxon>
        <taxon>Aspidochirotida</taxon>
        <taxon>Stichopodidae</taxon>
        <taxon>Apostichopus</taxon>
    </lineage>
</organism>
<dbReference type="EMBL" id="MRZV01000944">
    <property type="protein sequence ID" value="PIK42288.1"/>
    <property type="molecule type" value="Genomic_DNA"/>
</dbReference>
<sequence>MASIATASPVVSGCSPMQYCVLSTSRGTGTLTCKIEGVRPKVQLEFREVRESQSRKVNFKPPETTITVKGNLFDVSVTSEYEVLESVSDSQITIECAVVGASIDLDYFGLPALFDLLITSPNDVPVVTPEGGGLQFLWLLILLPSLVLLVGLLYFCKEKIKTRIPPIGGRDPEGFPMLPNVSPDVIQKFIQQLKTKYEGFYNAVYPVPYIRDRMYCVNTIFVESGIQVMKSHDRWAYLTSYQDILKNAVNRSARIILEGEPGFGKSTLSLQLVYDWCKGISSSPLANVQIVIFLRLRQVGGVTSIAQAVKQFILPRDSSIKENDIQTILQNCSSIVIILDGFDEYPDKDNDVVISEFKNIIKGDIFQDVCLLVTTRAKCMPKEYAPQSKRMRLVGFNSDAQRSYIRKAVVVDNPSKGKAILRRLNENTILSDLCQIPLFFVLFAHITFEDEQFENFTSVSTCFGYVIGCFHEHLRLKSDDKNVKPYQKDHKSLDKVAFDALHGELQQLSWSKDNLLEHLGKEFYSYYVKLGMLIEEEVQNRDPLNSTSLSHYQTEVRFCHKVFCEWFAAHNFADIVSEDDTVLSKKGINPFDSQYVYRFACGLKPEAAEKIISYVRDLEDGDKFSILCFLEQTGKTDTVLETIKTICQSEVIFDGSDSKLLQRSTVQLLEMASTNGIEISRVELYDCVRSADLDRGHLVLSSGIHFHKLSSINQLVIYDEGKHVIYEKARGIINFGMLCHDLRTLAFYRCIMPQTLGRLQHNFSVVWSPSTDTRYNLTQSGKWETKEGKKLSDEQYQQEVRKITQPS</sequence>
<keyword evidence="2" id="KW-1133">Transmembrane helix</keyword>
<evidence type="ECO:0000259" key="3">
    <source>
        <dbReference type="PROSITE" id="PS50837"/>
    </source>
</evidence>